<gene>
    <name evidence="1" type="ORF">ACE3NQ_04435</name>
</gene>
<sequence length="176" mass="20481">MKHLETSSEVADLLLRNIINLNRHIVVNEDIRNNLVYSKTSGNIEQENIRSRMISELLRVISNSSMDTRYVDSMCLFDVHFQAYCLNRPDNAGIYEGTDKAYEIKQTEWYQKAVQAQGKVEFFGYNVIENDTNTFSTVKLFRNFQSEHGDSIGLLIVNLSKPMFENYCQSPRRHSR</sequence>
<dbReference type="Proteomes" id="UP001580407">
    <property type="component" value="Unassembled WGS sequence"/>
</dbReference>
<comment type="caution">
    <text evidence="1">The sequence shown here is derived from an EMBL/GenBank/DDBJ whole genome shotgun (WGS) entry which is preliminary data.</text>
</comment>
<protein>
    <submittedName>
        <fullName evidence="1">Uncharacterized protein</fullName>
    </submittedName>
</protein>
<organism evidence="1 2">
    <name type="scientific">Paenibacillus terreus</name>
    <dbReference type="NCBI Taxonomy" id="1387834"/>
    <lineage>
        <taxon>Bacteria</taxon>
        <taxon>Bacillati</taxon>
        <taxon>Bacillota</taxon>
        <taxon>Bacilli</taxon>
        <taxon>Bacillales</taxon>
        <taxon>Paenibacillaceae</taxon>
        <taxon>Paenibacillus</taxon>
    </lineage>
</organism>
<proteinExistence type="predicted"/>
<reference evidence="1 2" key="1">
    <citation type="submission" date="2024-09" db="EMBL/GenBank/DDBJ databases">
        <authorList>
            <person name="Ruan L."/>
        </authorList>
    </citation>
    <scope>NUCLEOTIDE SEQUENCE [LARGE SCALE GENOMIC DNA]</scope>
    <source>
        <strain evidence="1 2">D33</strain>
    </source>
</reference>
<name>A0ABV5B3B6_9BACL</name>
<accession>A0ABV5B3B6</accession>
<dbReference type="RefSeq" id="WP_375533102.1">
    <property type="nucleotide sequence ID" value="NZ_JBHIRX010000007.1"/>
</dbReference>
<keyword evidence="2" id="KW-1185">Reference proteome</keyword>
<evidence type="ECO:0000313" key="2">
    <source>
        <dbReference type="Proteomes" id="UP001580407"/>
    </source>
</evidence>
<dbReference type="EMBL" id="JBHILM010000003">
    <property type="protein sequence ID" value="MFB5680168.1"/>
    <property type="molecule type" value="Genomic_DNA"/>
</dbReference>
<evidence type="ECO:0000313" key="1">
    <source>
        <dbReference type="EMBL" id="MFB5680168.1"/>
    </source>
</evidence>